<feature type="transmembrane region" description="Helical" evidence="9">
    <location>
        <begin position="293"/>
        <end position="315"/>
    </location>
</feature>
<comment type="caution">
    <text evidence="11">The sequence shown here is derived from an EMBL/GenBank/DDBJ whole genome shotgun (WGS) entry which is preliminary data.</text>
</comment>
<dbReference type="InterPro" id="IPR003439">
    <property type="entry name" value="ABC_transporter-like_ATP-bd"/>
</dbReference>
<feature type="region of interest" description="Disordered" evidence="8">
    <location>
        <begin position="379"/>
        <end position="402"/>
    </location>
</feature>
<dbReference type="InterPro" id="IPR003593">
    <property type="entry name" value="AAA+_ATPase"/>
</dbReference>
<name>A0ABQ7X9P6_BRANA</name>
<proteinExistence type="predicted"/>
<feature type="compositionally biased region" description="Polar residues" evidence="8">
    <location>
        <begin position="1163"/>
        <end position="1185"/>
    </location>
</feature>
<dbReference type="InterPro" id="IPR043926">
    <property type="entry name" value="ABCG_dom"/>
</dbReference>
<evidence type="ECO:0000313" key="12">
    <source>
        <dbReference type="Proteomes" id="UP000824890"/>
    </source>
</evidence>
<evidence type="ECO:0000259" key="10">
    <source>
        <dbReference type="PROSITE" id="PS50893"/>
    </source>
</evidence>
<evidence type="ECO:0000256" key="7">
    <source>
        <dbReference type="ARBA" id="ARBA00023136"/>
    </source>
</evidence>
<dbReference type="EMBL" id="JAGKQM010001049">
    <property type="protein sequence ID" value="KAH0852543.1"/>
    <property type="molecule type" value="Genomic_DNA"/>
</dbReference>
<keyword evidence="2" id="KW-0813">Transport</keyword>
<dbReference type="InterPro" id="IPR027417">
    <property type="entry name" value="P-loop_NTPase"/>
</dbReference>
<dbReference type="CDD" id="cd03213">
    <property type="entry name" value="ABCG_EPDR"/>
    <property type="match status" value="1"/>
</dbReference>
<evidence type="ECO:0000256" key="4">
    <source>
        <dbReference type="ARBA" id="ARBA00022741"/>
    </source>
</evidence>
<dbReference type="PROSITE" id="PS00211">
    <property type="entry name" value="ABC_TRANSPORTER_1"/>
    <property type="match status" value="1"/>
</dbReference>
<evidence type="ECO:0000256" key="2">
    <source>
        <dbReference type="ARBA" id="ARBA00022448"/>
    </source>
</evidence>
<reference evidence="11 12" key="1">
    <citation type="submission" date="2021-05" db="EMBL/GenBank/DDBJ databases">
        <title>Genome Assembly of Synthetic Allotetraploid Brassica napus Reveals Homoeologous Exchanges between Subgenomes.</title>
        <authorList>
            <person name="Davis J.T."/>
        </authorList>
    </citation>
    <scope>NUCLEOTIDE SEQUENCE [LARGE SCALE GENOMIC DNA]</scope>
    <source>
        <strain evidence="12">cv. Da-Ae</strain>
        <tissue evidence="11">Seedling</tissue>
    </source>
</reference>
<evidence type="ECO:0000256" key="1">
    <source>
        <dbReference type="ARBA" id="ARBA00004141"/>
    </source>
</evidence>
<keyword evidence="12" id="KW-1185">Reference proteome</keyword>
<keyword evidence="6 9" id="KW-1133">Transmembrane helix</keyword>
<dbReference type="InterPro" id="IPR050352">
    <property type="entry name" value="ABCG_transporters"/>
</dbReference>
<feature type="transmembrane region" description="Helical" evidence="9">
    <location>
        <begin position="825"/>
        <end position="842"/>
    </location>
</feature>
<organism evidence="11 12">
    <name type="scientific">Brassica napus</name>
    <name type="common">Rape</name>
    <dbReference type="NCBI Taxonomy" id="3708"/>
    <lineage>
        <taxon>Eukaryota</taxon>
        <taxon>Viridiplantae</taxon>
        <taxon>Streptophyta</taxon>
        <taxon>Embryophyta</taxon>
        <taxon>Tracheophyta</taxon>
        <taxon>Spermatophyta</taxon>
        <taxon>Magnoliopsida</taxon>
        <taxon>eudicotyledons</taxon>
        <taxon>Gunneridae</taxon>
        <taxon>Pentapetalae</taxon>
        <taxon>rosids</taxon>
        <taxon>malvids</taxon>
        <taxon>Brassicales</taxon>
        <taxon>Brassicaceae</taxon>
        <taxon>Brassiceae</taxon>
        <taxon>Brassica</taxon>
    </lineage>
</organism>
<feature type="compositionally biased region" description="Low complexity" evidence="8">
    <location>
        <begin position="382"/>
        <end position="393"/>
    </location>
</feature>
<dbReference type="InterPro" id="IPR017871">
    <property type="entry name" value="ABC_transporter-like_CS"/>
</dbReference>
<sequence length="1355" mass="150156">MSVNRPYLLKNAANLRLVILVLWLVCYVGYGQFEDTHDFNNPAALPLFTQMVYRKLCNSTASLSHELATRAKFCVKDPDADWNRAFNFSTNLDFLSSCIKKTQGDIGRRICTAAEMKFYLNAFFFKSSNPGYLQQNGNCNLTSWVSGCEPGWACSIDPTEQVVLQNSTDFPERTRNCMSCCEGFFCPRGLTCMIPCPLGAHCPLGTLNKRTSLCEPYTYQLPPGRPNHTCGGANVWADIRSSGEVFCSAGSYCPSTTRKVACDSGNYCRMGSTSEKPCFKLTSCNPNTANQNMHAFGVMVIFGVITILLIIYNCSDQILTTREKRQAKSREAAVKKAKAHQRWKVARTEIRAQITRTFSGVKETHKILDRGYSSDVGISKYSSPESSSAVQSSNEVKDDKIKKSSSQILKDAYSQIEKEKAMELENKDLTFSGLVNMATYSEVRKRRTLMELSFKDLTLTLKSNGKHLLRCVTGTMKPSRITAVMGPSGAGKTSLLSALAGKAVGCSLSGLILINGKQESIHSYTKIIGFVPQDDIVHGNLTVEENIWFHAKCRLPAGQSKGDKVLVVERVIDSLGLQAVRSCLVGTVEKRGISGGQRKRVNVGLEMVMEPSILFLDEPTSGLDSASSQLLLKALRHEALEGVNVCMVVHQPSYTLFRMFQDLVLLAKGGLTVYHGPVKEVEEYFSGLGIIVPERINPPDYYIDVLEGIVTDLNSDVGYKELPQRWMIHKGYSVPLDMQNNNSAKDLVMNPDVVNNTNCNAEQTFVRELWGDVNSNFRMHSDKIRHNFLQSRDLSCRRNPSIWLQYKYFLGRIAKQRMREAKLQATDYLILLLAGACLGSLIKASDESFGAPGYTYTIIAVSLLCKIAALRSFSLDKLHYWRESASGMSSLACFLAKDTIDCFNTLVKPLVYLSMFYFFTNPRSTFFDNYIVLVCLVYCVTGIAYALAIFLQPGSAQLVSVLLPVVLTLVATQPKNSEAMKIIADLCYPKWALEAFVIGNAEKYYGVWMITRCGSLMKSGYDINKWNLCIMILLLIGVVTRNIAFGSEDWKKEKSLMVLRLVSWSLSRHPSGTTDPPDVTLLPMLLSSHRSSAHHVPFRAGFHHAVAISSTLPLVAVASPLGVRNAGAFQLEGGLTGSGRSHLFDYMHRQPDLIPATPPPPGQVTTGRETSSPLRSRASPMQSPQEALPSENPDSNSFMQSFFESDDWQFGVCSAKPSWFLHVLVKPEYIFNVVDIVIYSLLDSHSPSILVNAKSSQLGLCFLYGHGASHQKLLSVIIPTVAYRCINVVFNYQFALGKKMKFLHGTLYTAELDSPLESSIFQCFVMLFIIISPSSLAPGSSTLIVSFVALSAFII</sequence>
<accession>A0ABQ7X9P6</accession>
<dbReference type="Pfam" id="PF00005">
    <property type="entry name" value="ABC_tran"/>
    <property type="match status" value="1"/>
</dbReference>
<dbReference type="SUPFAM" id="SSF52540">
    <property type="entry name" value="P-loop containing nucleoside triphosphate hydrolases"/>
    <property type="match status" value="1"/>
</dbReference>
<protein>
    <recommendedName>
        <fullName evidence="10">ABC transporter domain-containing protein</fullName>
    </recommendedName>
</protein>
<evidence type="ECO:0000256" key="9">
    <source>
        <dbReference type="SAM" id="Phobius"/>
    </source>
</evidence>
<feature type="transmembrane region" description="Helical" evidence="9">
    <location>
        <begin position="956"/>
        <end position="972"/>
    </location>
</feature>
<evidence type="ECO:0000313" key="11">
    <source>
        <dbReference type="EMBL" id="KAH0852543.1"/>
    </source>
</evidence>
<evidence type="ECO:0000256" key="3">
    <source>
        <dbReference type="ARBA" id="ARBA00022692"/>
    </source>
</evidence>
<dbReference type="Gene3D" id="3.40.50.300">
    <property type="entry name" value="P-loop containing nucleotide triphosphate hydrolases"/>
    <property type="match status" value="1"/>
</dbReference>
<feature type="transmembrane region" description="Helical" evidence="9">
    <location>
        <begin position="854"/>
        <end position="873"/>
    </location>
</feature>
<dbReference type="Pfam" id="PF19055">
    <property type="entry name" value="ABC2_membrane_7"/>
    <property type="match status" value="1"/>
</dbReference>
<feature type="region of interest" description="Disordered" evidence="8">
    <location>
        <begin position="1151"/>
        <end position="1193"/>
    </location>
</feature>
<feature type="transmembrane region" description="Helical" evidence="9">
    <location>
        <begin position="12"/>
        <end position="30"/>
    </location>
</feature>
<feature type="domain" description="ABC transporter" evidence="10">
    <location>
        <begin position="452"/>
        <end position="694"/>
    </location>
</feature>
<dbReference type="Proteomes" id="UP000824890">
    <property type="component" value="Unassembled WGS sequence"/>
</dbReference>
<comment type="subcellular location">
    <subcellularLocation>
        <location evidence="1">Membrane</location>
        <topology evidence="1">Multi-pass membrane protein</topology>
    </subcellularLocation>
</comment>
<feature type="transmembrane region" description="Helical" evidence="9">
    <location>
        <begin position="1026"/>
        <end position="1045"/>
    </location>
</feature>
<keyword evidence="7 9" id="KW-0472">Membrane</keyword>
<gene>
    <name evidence="11" type="ORF">HID58_093926</name>
</gene>
<dbReference type="PANTHER" id="PTHR48041:SF58">
    <property type="entry name" value="ABC TRANSPORTER DOMAIN-CONTAINING PROTEIN"/>
    <property type="match status" value="1"/>
</dbReference>
<dbReference type="PANTHER" id="PTHR48041">
    <property type="entry name" value="ABC TRANSPORTER G FAMILY MEMBER 28"/>
    <property type="match status" value="1"/>
</dbReference>
<keyword evidence="5" id="KW-0067">ATP-binding</keyword>
<dbReference type="SMART" id="SM00382">
    <property type="entry name" value="AAA"/>
    <property type="match status" value="1"/>
</dbReference>
<evidence type="ECO:0000256" key="5">
    <source>
        <dbReference type="ARBA" id="ARBA00022840"/>
    </source>
</evidence>
<evidence type="ECO:0000256" key="6">
    <source>
        <dbReference type="ARBA" id="ARBA00022989"/>
    </source>
</evidence>
<keyword evidence="3 9" id="KW-0812">Transmembrane</keyword>
<feature type="transmembrane region" description="Helical" evidence="9">
    <location>
        <begin position="930"/>
        <end position="950"/>
    </location>
</feature>
<evidence type="ECO:0000256" key="8">
    <source>
        <dbReference type="SAM" id="MobiDB-lite"/>
    </source>
</evidence>
<keyword evidence="4" id="KW-0547">Nucleotide-binding</keyword>
<dbReference type="PROSITE" id="PS50893">
    <property type="entry name" value="ABC_TRANSPORTER_2"/>
    <property type="match status" value="1"/>
</dbReference>